<dbReference type="InterPro" id="IPR032812">
    <property type="entry name" value="SbsA_Ig"/>
</dbReference>
<dbReference type="STRING" id="242619.PG_0081"/>
<dbReference type="AlphaFoldDB" id="Q7MXS9"/>
<evidence type="ECO:0000313" key="5">
    <source>
        <dbReference type="EMBL" id="AAQ65329.1"/>
    </source>
</evidence>
<feature type="transmembrane region" description="Helical" evidence="3">
    <location>
        <begin position="70"/>
        <end position="88"/>
    </location>
</feature>
<dbReference type="Gene3D" id="2.60.40.1120">
    <property type="entry name" value="Carboxypeptidase-like, regulatory domain"/>
    <property type="match status" value="1"/>
</dbReference>
<dbReference type="EMBL" id="AE015924">
    <property type="protein sequence ID" value="AAQ65329.1"/>
    <property type="molecule type" value="Genomic_DNA"/>
</dbReference>
<feature type="region of interest" description="Disordered" evidence="2">
    <location>
        <begin position="324"/>
        <end position="345"/>
    </location>
</feature>
<keyword evidence="6" id="KW-1185">Reference proteome</keyword>
<organism evidence="5 6">
    <name type="scientific">Porphyromonas gingivalis (strain ATCC BAA-308 / W83)</name>
    <dbReference type="NCBI Taxonomy" id="242619"/>
    <lineage>
        <taxon>Bacteria</taxon>
        <taxon>Pseudomonadati</taxon>
        <taxon>Bacteroidota</taxon>
        <taxon>Bacteroidia</taxon>
        <taxon>Bacteroidales</taxon>
        <taxon>Porphyromonadaceae</taxon>
        <taxon>Porphyromonas</taxon>
    </lineage>
</organism>
<dbReference type="EnsemblBacteria" id="AAQ65329">
    <property type="protein sequence ID" value="AAQ65329"/>
    <property type="gene ID" value="PG_0081"/>
</dbReference>
<evidence type="ECO:0000256" key="3">
    <source>
        <dbReference type="SAM" id="Phobius"/>
    </source>
</evidence>
<keyword evidence="3" id="KW-1133">Transmembrane helix</keyword>
<dbReference type="Pfam" id="PF13205">
    <property type="entry name" value="Big_5"/>
    <property type="match status" value="1"/>
</dbReference>
<dbReference type="HOGENOM" id="CLU_014237_0_0_10"/>
<feature type="region of interest" description="Disordered" evidence="2">
    <location>
        <begin position="691"/>
        <end position="725"/>
    </location>
</feature>
<dbReference type="eggNOG" id="COG4704">
    <property type="taxonomic scope" value="Bacteria"/>
</dbReference>
<gene>
    <name evidence="5" type="ordered locus">PG_0081</name>
</gene>
<keyword evidence="3" id="KW-0472">Membrane</keyword>
<keyword evidence="1" id="KW-0732">Signal</keyword>
<name>Q7MXS9_PORGI</name>
<feature type="compositionally biased region" description="Basic and acidic residues" evidence="2">
    <location>
        <begin position="691"/>
        <end position="716"/>
    </location>
</feature>
<reference evidence="5 6" key="1">
    <citation type="journal article" date="2003" name="J. Bacteriol.">
        <title>Complete genome sequence of the oral pathogenic bacterium Porphyromonas gingivalis strain W83.</title>
        <authorList>
            <person name="Nelson K."/>
            <person name="Fleishmann R."/>
            <person name="DeBoy R."/>
            <person name="Paulsen I."/>
            <person name="Fouts D."/>
            <person name="Eisen J."/>
            <person name="Daugherty S."/>
            <person name="Dodson R."/>
            <person name="Durkin A."/>
            <person name="Gwinn M."/>
            <person name="Haft D."/>
            <person name="Kolonay J."/>
            <person name="Nelson W."/>
            <person name="White O."/>
            <person name="Mason T."/>
            <person name="Tallon L."/>
            <person name="Gray J."/>
            <person name="Granger D."/>
            <person name="Tettelin H."/>
            <person name="Dong H."/>
            <person name="Galvin J."/>
            <person name="Duncan M."/>
            <person name="Dewhirst F."/>
            <person name="Fraser C."/>
        </authorList>
    </citation>
    <scope>NUCLEOTIDE SEQUENCE [LARGE SCALE GENOMIC DNA]</scope>
    <source>
        <strain evidence="6">ATCC BAA-308 / W83</strain>
    </source>
</reference>
<dbReference type="BioCyc" id="PGIN242619:G1G02-73-MONOMER"/>
<evidence type="ECO:0000313" key="6">
    <source>
        <dbReference type="Proteomes" id="UP000000588"/>
    </source>
</evidence>
<accession>Q7MXS9</accession>
<evidence type="ECO:0000256" key="2">
    <source>
        <dbReference type="SAM" id="MobiDB-lite"/>
    </source>
</evidence>
<dbReference type="PATRIC" id="fig|242619.8.peg.72"/>
<evidence type="ECO:0000259" key="4">
    <source>
        <dbReference type="Pfam" id="PF13205"/>
    </source>
</evidence>
<sequence length="725" mass="81649">MQSEERWLQCFCIVRQGVKPRKRFCSFFLWRVGAEETARGLLAEGEVSVENSIFVAKAPIFLRVMRKNRFGRLQLAVVAAVIIGLWMLSACANMGTPEGGPYDVTPPRLLKATPAMGSTKQTGNKISLLFDEAIQILKQNETVIVSPPQIKQPKISVYGRMLTIELRDNLRDSTTYTIDFTNGLADNNEGNILENFCYAFSTGDVLDSMQIGGRVIDALTLEPVAGVLVGIHDSEADTAFTKTPFLRTTLTGEDGSFTLKNLHDGRYKVFALQDADRDYAYSQLSEGVAFSPDWYRTEVADDALPSDTLLANADTLMPVDSAMAEKGKTSTLQETPAESAAANTSLRQQPVRYRPDNVLLRFYTSDFRREYLSKKSRPDSVQVSLLFNTRPDTIPALHLLGEQKGKNWYSAIRKGEKEIVYWLTDKEIYSRDTLAFSVTYPKSDSLNIPRPQTDTLRMAKPKVSVQRRPKGEAAASAPLMNISIKNSSSIASGTPGDTISIIASQPLALVDTAGVSVARQADSLWRDVPFKLRPDSLNPLKFFVDAGWQMGQSYRVRIDSAVWRSVYDRWNAPVEQVFSFLPEEDLSSLLLKLSGEADSTAVVELLNKGGEPVATKKAERGEVLFPYLKPDVYYARLFLDENGNGRWDAGNYPTKQPEWVFYYRQSFTLRKNWQQAEDWVVTREQYADQKPEAIRKVKPAEKQKRDLNREYEERMARRSKKKSKK</sequence>
<dbReference type="SUPFAM" id="SSF49452">
    <property type="entry name" value="Starch-binding domain-like"/>
    <property type="match status" value="1"/>
</dbReference>
<protein>
    <recommendedName>
        <fullName evidence="4">SbsA Ig-like domain-containing protein</fullName>
    </recommendedName>
</protein>
<evidence type="ECO:0000256" key="1">
    <source>
        <dbReference type="ARBA" id="ARBA00022729"/>
    </source>
</evidence>
<feature type="compositionally biased region" description="Polar residues" evidence="2">
    <location>
        <begin position="329"/>
        <end position="345"/>
    </location>
</feature>
<dbReference type="Proteomes" id="UP000000588">
    <property type="component" value="Chromosome"/>
</dbReference>
<keyword evidence="3" id="KW-0812">Transmembrane</keyword>
<dbReference type="InterPro" id="IPR013784">
    <property type="entry name" value="Carb-bd-like_fold"/>
</dbReference>
<dbReference type="GO" id="GO:0030246">
    <property type="term" value="F:carbohydrate binding"/>
    <property type="evidence" value="ECO:0007669"/>
    <property type="project" value="InterPro"/>
</dbReference>
<proteinExistence type="predicted"/>
<dbReference type="KEGG" id="pgi:PG_0081"/>
<feature type="domain" description="SbsA Ig-like" evidence="4">
    <location>
        <begin position="103"/>
        <end position="202"/>
    </location>
</feature>